<keyword evidence="6" id="KW-1185">Reference proteome</keyword>
<dbReference type="OrthoDB" id="408373at2759"/>
<dbReference type="GO" id="GO:0016787">
    <property type="term" value="F:hydrolase activity"/>
    <property type="evidence" value="ECO:0007669"/>
    <property type="project" value="UniProtKB-KW"/>
</dbReference>
<gene>
    <name evidence="5" type="ORF">HETIRDRAFT_63479</name>
</gene>
<evidence type="ECO:0000313" key="5">
    <source>
        <dbReference type="EMBL" id="ETW84768.1"/>
    </source>
</evidence>
<dbReference type="InterPro" id="IPR000639">
    <property type="entry name" value="Epox_hydrolase-like"/>
</dbReference>
<dbReference type="SUPFAM" id="SSF53474">
    <property type="entry name" value="alpha/beta-Hydrolases"/>
    <property type="match status" value="1"/>
</dbReference>
<organism evidence="5 6">
    <name type="scientific">Heterobasidion irregulare (strain TC 32-1)</name>
    <dbReference type="NCBI Taxonomy" id="747525"/>
    <lineage>
        <taxon>Eukaryota</taxon>
        <taxon>Fungi</taxon>
        <taxon>Dikarya</taxon>
        <taxon>Basidiomycota</taxon>
        <taxon>Agaricomycotina</taxon>
        <taxon>Agaricomycetes</taxon>
        <taxon>Russulales</taxon>
        <taxon>Bondarzewiaceae</taxon>
        <taxon>Heterobasidion</taxon>
        <taxon>Heterobasidion annosum species complex</taxon>
    </lineage>
</organism>
<evidence type="ECO:0000313" key="6">
    <source>
        <dbReference type="Proteomes" id="UP000030671"/>
    </source>
</evidence>
<dbReference type="InterPro" id="IPR029058">
    <property type="entry name" value="AB_hydrolase_fold"/>
</dbReference>
<evidence type="ECO:0000259" key="4">
    <source>
        <dbReference type="Pfam" id="PF00561"/>
    </source>
</evidence>
<dbReference type="eggNOG" id="KOG4178">
    <property type="taxonomic scope" value="Eukaryota"/>
</dbReference>
<feature type="chain" id="PRO_5004844216" evidence="3">
    <location>
        <begin position="24"/>
        <end position="368"/>
    </location>
</feature>
<keyword evidence="1 5" id="KW-0378">Hydrolase</keyword>
<proteinExistence type="inferred from homology"/>
<dbReference type="HOGENOM" id="CLU_020336_7_5_1"/>
<dbReference type="AlphaFoldDB" id="W4KG08"/>
<dbReference type="RefSeq" id="XP_009543300.1">
    <property type="nucleotide sequence ID" value="XM_009545005.1"/>
</dbReference>
<reference evidence="5 6" key="1">
    <citation type="journal article" date="2012" name="New Phytol.">
        <title>Insight into trade-off between wood decay and parasitism from the genome of a fungal forest pathogen.</title>
        <authorList>
            <person name="Olson A."/>
            <person name="Aerts A."/>
            <person name="Asiegbu F."/>
            <person name="Belbahri L."/>
            <person name="Bouzid O."/>
            <person name="Broberg A."/>
            <person name="Canback B."/>
            <person name="Coutinho P.M."/>
            <person name="Cullen D."/>
            <person name="Dalman K."/>
            <person name="Deflorio G."/>
            <person name="van Diepen L.T."/>
            <person name="Dunand C."/>
            <person name="Duplessis S."/>
            <person name="Durling M."/>
            <person name="Gonthier P."/>
            <person name="Grimwood J."/>
            <person name="Fossdal C.G."/>
            <person name="Hansson D."/>
            <person name="Henrissat B."/>
            <person name="Hietala A."/>
            <person name="Himmelstrand K."/>
            <person name="Hoffmeister D."/>
            <person name="Hogberg N."/>
            <person name="James T.Y."/>
            <person name="Karlsson M."/>
            <person name="Kohler A."/>
            <person name="Kues U."/>
            <person name="Lee Y.H."/>
            <person name="Lin Y.C."/>
            <person name="Lind M."/>
            <person name="Lindquist E."/>
            <person name="Lombard V."/>
            <person name="Lucas S."/>
            <person name="Lunden K."/>
            <person name="Morin E."/>
            <person name="Murat C."/>
            <person name="Park J."/>
            <person name="Raffaello T."/>
            <person name="Rouze P."/>
            <person name="Salamov A."/>
            <person name="Schmutz J."/>
            <person name="Solheim H."/>
            <person name="Stahlberg J."/>
            <person name="Velez H."/>
            <person name="de Vries R.P."/>
            <person name="Wiebenga A."/>
            <person name="Woodward S."/>
            <person name="Yakovlev I."/>
            <person name="Garbelotto M."/>
            <person name="Martin F."/>
            <person name="Grigoriev I.V."/>
            <person name="Stenlid J."/>
        </authorList>
    </citation>
    <scope>NUCLEOTIDE SEQUENCE [LARGE SCALE GENOMIC DNA]</scope>
    <source>
        <strain evidence="5 6">TC 32-1</strain>
    </source>
</reference>
<evidence type="ECO:0000256" key="1">
    <source>
        <dbReference type="ARBA" id="ARBA00022801"/>
    </source>
</evidence>
<evidence type="ECO:0000256" key="2">
    <source>
        <dbReference type="ARBA" id="ARBA00038334"/>
    </source>
</evidence>
<protein>
    <submittedName>
        <fullName evidence="5">Epoxide hydrolase</fullName>
    </submittedName>
</protein>
<accession>W4KG08</accession>
<keyword evidence="3" id="KW-0732">Signal</keyword>
<dbReference type="GeneID" id="20678642"/>
<dbReference type="InterPro" id="IPR000073">
    <property type="entry name" value="AB_hydrolase_1"/>
</dbReference>
<name>W4KG08_HETIT</name>
<dbReference type="EMBL" id="KI925456">
    <property type="protein sequence ID" value="ETW84768.1"/>
    <property type="molecule type" value="Genomic_DNA"/>
</dbReference>
<comment type="similarity">
    <text evidence="2">Belongs to the AB hydrolase superfamily. Epoxide hydrolase family.</text>
</comment>
<dbReference type="PRINTS" id="PR00412">
    <property type="entry name" value="EPOXHYDRLASE"/>
</dbReference>
<sequence>MVKKAQFLAGGLLPLLCGTFAVAEVFNPREYPKQVATCKAVNRAEGKDVDIDLYYVDINPTAEKTLLMVHGWPSLWSSWKYQIEEFKHEYRLLIPDLRGFGSSTHPGDVKSSGNMEDMVSDMICLLEKAEVKSTICVGHDWGSQICYEAGRSRPDIFEAVVGVAIPYIPAGGPFMPTTALLEHLPRLSYQVFFDEHTSDAVNELKKDIRRTLRGTLRTVDSPPPEAFLMQTDSFLAGWSDVKEIDPIPFFSPDEEDYWVEQYGIQKFEYTLEFYTTENRYASWKIAHEQGNYTLHQPVLSVLPTKDPVADWVLAAKLLKSADYLPHITLQTLHGAHWLHIENPDGFNRILRAWLGQLDARAEHSHDEL</sequence>
<dbReference type="KEGG" id="hir:HETIRDRAFT_63479"/>
<dbReference type="InParanoid" id="W4KG08"/>
<dbReference type="Pfam" id="PF00561">
    <property type="entry name" value="Abhydrolase_1"/>
    <property type="match status" value="1"/>
</dbReference>
<dbReference type="PANTHER" id="PTHR43329">
    <property type="entry name" value="EPOXIDE HYDROLASE"/>
    <property type="match status" value="1"/>
</dbReference>
<dbReference type="Gene3D" id="3.40.50.1820">
    <property type="entry name" value="alpha/beta hydrolase"/>
    <property type="match status" value="1"/>
</dbReference>
<dbReference type="STRING" id="747525.W4KG08"/>
<dbReference type="Proteomes" id="UP000030671">
    <property type="component" value="Unassembled WGS sequence"/>
</dbReference>
<evidence type="ECO:0000256" key="3">
    <source>
        <dbReference type="SAM" id="SignalP"/>
    </source>
</evidence>
<feature type="signal peptide" evidence="3">
    <location>
        <begin position="1"/>
        <end position="23"/>
    </location>
</feature>
<feature type="domain" description="AB hydrolase-1" evidence="4">
    <location>
        <begin position="65"/>
        <end position="343"/>
    </location>
</feature>